<keyword evidence="5" id="KW-1185">Reference proteome</keyword>
<feature type="chain" id="PRO_5032546997" evidence="3">
    <location>
        <begin position="23"/>
        <end position="332"/>
    </location>
</feature>
<name>A0A835W681_CHLIN</name>
<evidence type="ECO:0000313" key="4">
    <source>
        <dbReference type="EMBL" id="KAG2437171.1"/>
    </source>
</evidence>
<gene>
    <name evidence="4" type="ORF">HXX76_005835</name>
</gene>
<dbReference type="GO" id="GO:0006629">
    <property type="term" value="P:lipid metabolic process"/>
    <property type="evidence" value="ECO:0007669"/>
    <property type="project" value="InterPro"/>
</dbReference>
<comment type="similarity">
    <text evidence="1">Belongs to the 'GDSL' lipolytic enzyme family.</text>
</comment>
<dbReference type="PANTHER" id="PTHR45648">
    <property type="entry name" value="GDSL LIPASE/ACYLHYDROLASE FAMILY PROTEIN (AFU_ORTHOLOGUE AFUA_4G14700)"/>
    <property type="match status" value="1"/>
</dbReference>
<dbReference type="InterPro" id="IPR001087">
    <property type="entry name" value="GDSL"/>
</dbReference>
<evidence type="ECO:0000256" key="1">
    <source>
        <dbReference type="ARBA" id="ARBA00008668"/>
    </source>
</evidence>
<dbReference type="PANTHER" id="PTHR45648:SF22">
    <property type="entry name" value="GDSL LIPASE_ACYLHYDROLASE FAMILY PROTEIN (AFU_ORTHOLOGUE AFUA_4G14700)"/>
    <property type="match status" value="1"/>
</dbReference>
<dbReference type="InterPro" id="IPR008265">
    <property type="entry name" value="Lipase_GDSL_AS"/>
</dbReference>
<dbReference type="GO" id="GO:0016298">
    <property type="term" value="F:lipase activity"/>
    <property type="evidence" value="ECO:0007669"/>
    <property type="project" value="InterPro"/>
</dbReference>
<evidence type="ECO:0000256" key="3">
    <source>
        <dbReference type="SAM" id="SignalP"/>
    </source>
</evidence>
<evidence type="ECO:0000313" key="5">
    <source>
        <dbReference type="Proteomes" id="UP000650467"/>
    </source>
</evidence>
<dbReference type="Gene3D" id="3.40.50.1110">
    <property type="entry name" value="SGNH hydrolase"/>
    <property type="match status" value="1"/>
</dbReference>
<organism evidence="4 5">
    <name type="scientific">Chlamydomonas incerta</name>
    <dbReference type="NCBI Taxonomy" id="51695"/>
    <lineage>
        <taxon>Eukaryota</taxon>
        <taxon>Viridiplantae</taxon>
        <taxon>Chlorophyta</taxon>
        <taxon>core chlorophytes</taxon>
        <taxon>Chlorophyceae</taxon>
        <taxon>CS clade</taxon>
        <taxon>Chlamydomonadales</taxon>
        <taxon>Chlamydomonadaceae</taxon>
        <taxon>Chlamydomonas</taxon>
    </lineage>
</organism>
<comment type="caution">
    <text evidence="4">The sequence shown here is derived from an EMBL/GenBank/DDBJ whole genome shotgun (WGS) entry which is preliminary data.</text>
</comment>
<keyword evidence="3" id="KW-0732">Signal</keyword>
<sequence length="332" mass="35492">MPRCAIILLACSVAVLLSVAQAADKTVYQYVIFGDSLTDTGNVFRDGGVPDPLIYYKGRFTNGPNWVDYLNATLSSKHPVQIYNYATGGGVACSINLNNTRYPYARDAINQTGNFLADLARGKIPTGKDIRRISISWFAANDIMVALSRALTAGGDPVKAGMEIVSSLATCLAQHVGALAAAGVHEVVLVPQSPVQMAPLVPAYLRSPVAQLVSGVDVAVVQAVAAVNAQLEAAPPGSPASRAHVYLLGDSKWVGRVIGDVRPAPKYFDKSCFVNPVSSMDLTPGLAARICTDPNDHAFYDEIHPTTAFHKWFGVNALLPRLQMFRLAPRDV</sequence>
<keyword evidence="2" id="KW-0378">Hydrolase</keyword>
<dbReference type="SUPFAM" id="SSF52266">
    <property type="entry name" value="SGNH hydrolase"/>
    <property type="match status" value="1"/>
</dbReference>
<dbReference type="OrthoDB" id="542268at2759"/>
<accession>A0A835W681</accession>
<dbReference type="PROSITE" id="PS01098">
    <property type="entry name" value="LIPASE_GDSL_SER"/>
    <property type="match status" value="1"/>
</dbReference>
<dbReference type="Pfam" id="PF00657">
    <property type="entry name" value="Lipase_GDSL"/>
    <property type="match status" value="1"/>
</dbReference>
<dbReference type="EMBL" id="JAEHOC010000011">
    <property type="protein sequence ID" value="KAG2437171.1"/>
    <property type="molecule type" value="Genomic_DNA"/>
</dbReference>
<feature type="signal peptide" evidence="3">
    <location>
        <begin position="1"/>
        <end position="22"/>
    </location>
</feature>
<reference evidence="4" key="1">
    <citation type="journal article" date="2020" name="bioRxiv">
        <title>Comparative genomics of Chlamydomonas.</title>
        <authorList>
            <person name="Craig R.J."/>
            <person name="Hasan A.R."/>
            <person name="Ness R.W."/>
            <person name="Keightley P.D."/>
        </authorList>
    </citation>
    <scope>NUCLEOTIDE SEQUENCE</scope>
    <source>
        <strain evidence="4">SAG 7.73</strain>
    </source>
</reference>
<dbReference type="Proteomes" id="UP000650467">
    <property type="component" value="Unassembled WGS sequence"/>
</dbReference>
<dbReference type="AlphaFoldDB" id="A0A835W681"/>
<dbReference type="InterPro" id="IPR036514">
    <property type="entry name" value="SGNH_hydro_sf"/>
</dbReference>
<protein>
    <submittedName>
        <fullName evidence="4">Uncharacterized protein</fullName>
    </submittedName>
</protein>
<dbReference type="InterPro" id="IPR051058">
    <property type="entry name" value="GDSL_Est/Lipase"/>
</dbReference>
<proteinExistence type="inferred from homology"/>
<evidence type="ECO:0000256" key="2">
    <source>
        <dbReference type="ARBA" id="ARBA00022801"/>
    </source>
</evidence>